<gene>
    <name evidence="1" type="ORF">EKH80_07180</name>
</gene>
<evidence type="ECO:0000313" key="2">
    <source>
        <dbReference type="Proteomes" id="UP000274358"/>
    </source>
</evidence>
<reference evidence="1 2" key="1">
    <citation type="submission" date="2018-12" db="EMBL/GenBank/DDBJ databases">
        <title>Dyella dinghuensis sp. nov. DHOA06 and Dyella choica sp. nov. 4M-K27, isolated from forest soil.</title>
        <authorList>
            <person name="Qiu L.-H."/>
            <person name="Gao Z.-H."/>
        </authorList>
    </citation>
    <scope>NUCLEOTIDE SEQUENCE [LARGE SCALE GENOMIC DNA]</scope>
    <source>
        <strain evidence="1 2">4M-K27</strain>
    </source>
</reference>
<dbReference type="AlphaFoldDB" id="A0A3S0Q5R6"/>
<evidence type="ECO:0000313" key="1">
    <source>
        <dbReference type="EMBL" id="RUL77650.1"/>
    </source>
</evidence>
<dbReference type="Proteomes" id="UP000274358">
    <property type="component" value="Unassembled WGS sequence"/>
</dbReference>
<name>A0A3S0Q5R6_9GAMM</name>
<comment type="caution">
    <text evidence="1">The sequence shown here is derived from an EMBL/GenBank/DDBJ whole genome shotgun (WGS) entry which is preliminary data.</text>
</comment>
<dbReference type="EMBL" id="RYYV01000004">
    <property type="protein sequence ID" value="RUL77650.1"/>
    <property type="molecule type" value="Genomic_DNA"/>
</dbReference>
<dbReference type="RefSeq" id="WP_126684045.1">
    <property type="nucleotide sequence ID" value="NZ_RYYV01000004.1"/>
</dbReference>
<protein>
    <submittedName>
        <fullName evidence="1">Uncharacterized protein</fullName>
    </submittedName>
</protein>
<proteinExistence type="predicted"/>
<sequence>MTESPFPLAMDPLKDEIPARMLVLASVAEPPRDYDGDLFGHYPGMKLGRMSDVDFFAGKLCDLAAQVLAEGTADDEWVLTAPAYYRLPAGANLLAERMHSMLCDRGVALSLVALRQSFEQIAVHSLEEFRLSHDYSLSPLAQRVIERQRLHDMAPSDPSRRRFAKRKVIVVNDIHVTGTQQRFMQLELAAAGASECHWLYIFHIEDELARACPEIEHRINNSDLADLDSYAALLSDPATRHTARCLARLFNTEPDQFRYLVATLQPNARERIYRLARDEERYDIPLFAEKMRLLAGSD</sequence>
<organism evidence="1 2">
    <name type="scientific">Dyella choica</name>
    <dbReference type="NCBI Taxonomy" id="1927959"/>
    <lineage>
        <taxon>Bacteria</taxon>
        <taxon>Pseudomonadati</taxon>
        <taxon>Pseudomonadota</taxon>
        <taxon>Gammaproteobacteria</taxon>
        <taxon>Lysobacterales</taxon>
        <taxon>Rhodanobacteraceae</taxon>
        <taxon>Dyella</taxon>
    </lineage>
</organism>
<accession>A0A3S0Q5R6</accession>
<dbReference type="OrthoDB" id="5942893at2"/>
<keyword evidence="2" id="KW-1185">Reference proteome</keyword>